<sequence>MRNPSGTISIWSRAITATLLALILTLTRLSEACERHCQLNVSHAFADKYQILTSQHFSTLSTKIDQSLFHGVPATAYSSTEATNAIQHLQEAVTKAQYAWDVSLSRTVFDTIFTDEPKFKGDCNEPHRVDQPSLGVNWTMADCHAMDYICGNPPSICHFMPMIKTRIERKLADQLEIKIGGSSGLFRGGASENGRGSADEADVYANFLGPALSKVLMTHPKLEAYQATMHGNLNQILELVKEQIVAEAARLAPGAEPMKNEKWKPEWDLEIKLLLLSFP</sequence>
<name>A0A9P6RH85_9FUNG</name>
<dbReference type="AlphaFoldDB" id="A0A9P6RH85"/>
<feature type="signal peptide" evidence="1">
    <location>
        <begin position="1"/>
        <end position="32"/>
    </location>
</feature>
<evidence type="ECO:0000256" key="1">
    <source>
        <dbReference type="SAM" id="SignalP"/>
    </source>
</evidence>
<proteinExistence type="predicted"/>
<keyword evidence="3" id="KW-1185">Reference proteome</keyword>
<dbReference type="Proteomes" id="UP000823405">
    <property type="component" value="Unassembled WGS sequence"/>
</dbReference>
<dbReference type="EMBL" id="JAAAIN010000108">
    <property type="protein sequence ID" value="KAG0320219.1"/>
    <property type="molecule type" value="Genomic_DNA"/>
</dbReference>
<evidence type="ECO:0000313" key="2">
    <source>
        <dbReference type="EMBL" id="KAG0320219.1"/>
    </source>
</evidence>
<reference evidence="2" key="1">
    <citation type="journal article" date="2020" name="Fungal Divers.">
        <title>Resolving the Mortierellaceae phylogeny through synthesis of multi-gene phylogenetics and phylogenomics.</title>
        <authorList>
            <person name="Vandepol N."/>
            <person name="Liber J."/>
            <person name="Desiro A."/>
            <person name="Na H."/>
            <person name="Kennedy M."/>
            <person name="Barry K."/>
            <person name="Grigoriev I.V."/>
            <person name="Miller A.N."/>
            <person name="O'Donnell K."/>
            <person name="Stajich J.E."/>
            <person name="Bonito G."/>
        </authorList>
    </citation>
    <scope>NUCLEOTIDE SEQUENCE</scope>
    <source>
        <strain evidence="2">NVP60</strain>
    </source>
</reference>
<evidence type="ECO:0000313" key="3">
    <source>
        <dbReference type="Proteomes" id="UP000823405"/>
    </source>
</evidence>
<dbReference type="OrthoDB" id="2324139at2759"/>
<comment type="caution">
    <text evidence="2">The sequence shown here is derived from an EMBL/GenBank/DDBJ whole genome shotgun (WGS) entry which is preliminary data.</text>
</comment>
<gene>
    <name evidence="2" type="ORF">BGZ97_000450</name>
</gene>
<organism evidence="2 3">
    <name type="scientific">Linnemannia gamsii</name>
    <dbReference type="NCBI Taxonomy" id="64522"/>
    <lineage>
        <taxon>Eukaryota</taxon>
        <taxon>Fungi</taxon>
        <taxon>Fungi incertae sedis</taxon>
        <taxon>Mucoromycota</taxon>
        <taxon>Mortierellomycotina</taxon>
        <taxon>Mortierellomycetes</taxon>
        <taxon>Mortierellales</taxon>
        <taxon>Mortierellaceae</taxon>
        <taxon>Linnemannia</taxon>
    </lineage>
</organism>
<accession>A0A9P6RH85</accession>
<protein>
    <submittedName>
        <fullName evidence="2">Uncharacterized protein</fullName>
    </submittedName>
</protein>
<feature type="chain" id="PRO_5040367246" evidence="1">
    <location>
        <begin position="33"/>
        <end position="279"/>
    </location>
</feature>
<keyword evidence="1" id="KW-0732">Signal</keyword>